<dbReference type="CDD" id="cd00082">
    <property type="entry name" value="HisKA"/>
    <property type="match status" value="1"/>
</dbReference>
<evidence type="ECO:0000256" key="6">
    <source>
        <dbReference type="ARBA" id="ARBA00022679"/>
    </source>
</evidence>
<evidence type="ECO:0000313" key="16">
    <source>
        <dbReference type="Proteomes" id="UP000749471"/>
    </source>
</evidence>
<dbReference type="SMART" id="SM00387">
    <property type="entry name" value="HATPase_c"/>
    <property type="match status" value="1"/>
</dbReference>
<keyword evidence="10" id="KW-0902">Two-component regulatory system</keyword>
<evidence type="ECO:0000313" key="15">
    <source>
        <dbReference type="EMBL" id="MBU5437408.1"/>
    </source>
</evidence>
<evidence type="ECO:0000256" key="8">
    <source>
        <dbReference type="ARBA" id="ARBA00022777"/>
    </source>
</evidence>
<comment type="catalytic activity">
    <reaction evidence="1">
        <text>ATP + protein L-histidine = ADP + protein N-phospho-L-histidine.</text>
        <dbReference type="EC" id="2.7.13.3"/>
    </reaction>
</comment>
<feature type="domain" description="HAMP" evidence="14">
    <location>
        <begin position="189"/>
        <end position="241"/>
    </location>
</feature>
<dbReference type="InterPro" id="IPR003660">
    <property type="entry name" value="HAMP_dom"/>
</dbReference>
<dbReference type="Pfam" id="PF02518">
    <property type="entry name" value="HATPase_c"/>
    <property type="match status" value="1"/>
</dbReference>
<dbReference type="InterPro" id="IPR003661">
    <property type="entry name" value="HisK_dim/P_dom"/>
</dbReference>
<feature type="transmembrane region" description="Helical" evidence="12">
    <location>
        <begin position="168"/>
        <end position="188"/>
    </location>
</feature>
<keyword evidence="8 15" id="KW-0418">Kinase</keyword>
<dbReference type="EMBL" id="JAHLPM010000003">
    <property type="protein sequence ID" value="MBU5437408.1"/>
    <property type="molecule type" value="Genomic_DNA"/>
</dbReference>
<evidence type="ECO:0000256" key="2">
    <source>
        <dbReference type="ARBA" id="ARBA00004651"/>
    </source>
</evidence>
<feature type="domain" description="Histidine kinase" evidence="13">
    <location>
        <begin position="249"/>
        <end position="463"/>
    </location>
</feature>
<dbReference type="PROSITE" id="PS50885">
    <property type="entry name" value="HAMP"/>
    <property type="match status" value="1"/>
</dbReference>
<evidence type="ECO:0000259" key="13">
    <source>
        <dbReference type="PROSITE" id="PS50109"/>
    </source>
</evidence>
<feature type="transmembrane region" description="Helical" evidence="12">
    <location>
        <begin position="12"/>
        <end position="32"/>
    </location>
</feature>
<dbReference type="PANTHER" id="PTHR45528:SF1">
    <property type="entry name" value="SENSOR HISTIDINE KINASE CPXA"/>
    <property type="match status" value="1"/>
</dbReference>
<dbReference type="CDD" id="cd06225">
    <property type="entry name" value="HAMP"/>
    <property type="match status" value="1"/>
</dbReference>
<keyword evidence="4" id="KW-1003">Cell membrane</keyword>
<evidence type="ECO:0000259" key="14">
    <source>
        <dbReference type="PROSITE" id="PS50885"/>
    </source>
</evidence>
<keyword evidence="9" id="KW-0067">ATP-binding</keyword>
<dbReference type="EC" id="2.7.13.3" evidence="3"/>
<dbReference type="Pfam" id="PF00512">
    <property type="entry name" value="HisKA"/>
    <property type="match status" value="1"/>
</dbReference>
<comment type="subcellular location">
    <subcellularLocation>
        <location evidence="2">Cell membrane</location>
        <topology evidence="2">Multi-pass membrane protein</topology>
    </subcellularLocation>
</comment>
<keyword evidence="6" id="KW-0808">Transferase</keyword>
<sequence>MKKSIKIRLVGNFMLVIIITVLILEVVLLNGIKQYYYKNVEDILANQIQFSTDFYSRYFSSSSLEDIIIDDIDVFWQQTTAEVQIINLDGKLLMDSLGVSYEDPIETPDVLKAKEGKKGVWIGNVEYDSVPVMSVALPLKTHGETIGIIRLISSLGETNKVINSISNLLLIMGLIVVSISGMVSLFLANSIVRPLREVTKVAEKMADGQLKVRSNKKVDDEIGKLSDTLNYMAEELIKKEQIKNDFISSISHELRTPLTSIKGWAITLKSEDLKDNQLVMDGLDIIEKESDRLTQMVEELLDFSRFVSGRIKLEKEEFDIKNTLELIRKQLKPRTKSNNIEFIVNYDENLSNIIADENRIKQVLINLLDNAFKFTPDGGRVELKVYKENESIIIKVEDNGCGISKEDLPNVKEKFYKGKNSKSHSGIGLSICDEIVKLHEGTMEIESEVNQGTIVTICLPLKEDIG</sequence>
<dbReference type="GO" id="GO:0016301">
    <property type="term" value="F:kinase activity"/>
    <property type="evidence" value="ECO:0007669"/>
    <property type="project" value="UniProtKB-KW"/>
</dbReference>
<dbReference type="Pfam" id="PF00672">
    <property type="entry name" value="HAMP"/>
    <property type="match status" value="1"/>
</dbReference>
<evidence type="ECO:0000256" key="10">
    <source>
        <dbReference type="ARBA" id="ARBA00023012"/>
    </source>
</evidence>
<keyword evidence="12" id="KW-1133">Transmembrane helix</keyword>
<keyword evidence="11 12" id="KW-0472">Membrane</keyword>
<dbReference type="InterPro" id="IPR005467">
    <property type="entry name" value="His_kinase_dom"/>
</dbReference>
<dbReference type="CDD" id="cd00075">
    <property type="entry name" value="HATPase"/>
    <property type="match status" value="1"/>
</dbReference>
<evidence type="ECO:0000256" key="3">
    <source>
        <dbReference type="ARBA" id="ARBA00012438"/>
    </source>
</evidence>
<dbReference type="PROSITE" id="PS50109">
    <property type="entry name" value="HIS_KIN"/>
    <property type="match status" value="1"/>
</dbReference>
<name>A0ABS6E580_9FIRM</name>
<protein>
    <recommendedName>
        <fullName evidence="3">histidine kinase</fullName>
        <ecNumber evidence="3">2.7.13.3</ecNumber>
    </recommendedName>
</protein>
<evidence type="ECO:0000256" key="4">
    <source>
        <dbReference type="ARBA" id="ARBA00022475"/>
    </source>
</evidence>
<gene>
    <name evidence="15" type="ORF">KQI42_05270</name>
</gene>
<keyword evidence="5" id="KW-0597">Phosphoprotein</keyword>
<reference evidence="15 16" key="1">
    <citation type="submission" date="2021-06" db="EMBL/GenBank/DDBJ databases">
        <authorList>
            <person name="Sun Q."/>
            <person name="Li D."/>
        </authorList>
    </citation>
    <scope>NUCLEOTIDE SEQUENCE [LARGE SCALE GENOMIC DNA]</scope>
    <source>
        <strain evidence="15 16">MSJ-40</strain>
    </source>
</reference>
<evidence type="ECO:0000256" key="12">
    <source>
        <dbReference type="SAM" id="Phobius"/>
    </source>
</evidence>
<keyword evidence="16" id="KW-1185">Reference proteome</keyword>
<organism evidence="15 16">
    <name type="scientific">Tissierella simiarum</name>
    <dbReference type="NCBI Taxonomy" id="2841534"/>
    <lineage>
        <taxon>Bacteria</taxon>
        <taxon>Bacillati</taxon>
        <taxon>Bacillota</taxon>
        <taxon>Tissierellia</taxon>
        <taxon>Tissierellales</taxon>
        <taxon>Tissierellaceae</taxon>
        <taxon>Tissierella</taxon>
    </lineage>
</organism>
<evidence type="ECO:0000256" key="11">
    <source>
        <dbReference type="ARBA" id="ARBA00023136"/>
    </source>
</evidence>
<evidence type="ECO:0000256" key="5">
    <source>
        <dbReference type="ARBA" id="ARBA00022553"/>
    </source>
</evidence>
<keyword evidence="12" id="KW-0812">Transmembrane</keyword>
<proteinExistence type="predicted"/>
<keyword evidence="7" id="KW-0547">Nucleotide-binding</keyword>
<accession>A0ABS6E580</accession>
<dbReference type="Proteomes" id="UP000749471">
    <property type="component" value="Unassembled WGS sequence"/>
</dbReference>
<dbReference type="SMART" id="SM00388">
    <property type="entry name" value="HisKA"/>
    <property type="match status" value="1"/>
</dbReference>
<dbReference type="InterPro" id="IPR050398">
    <property type="entry name" value="HssS/ArlS-like"/>
</dbReference>
<dbReference type="SMART" id="SM00304">
    <property type="entry name" value="HAMP"/>
    <property type="match status" value="1"/>
</dbReference>
<dbReference type="InterPro" id="IPR003594">
    <property type="entry name" value="HATPase_dom"/>
</dbReference>
<comment type="caution">
    <text evidence="15">The sequence shown here is derived from an EMBL/GenBank/DDBJ whole genome shotgun (WGS) entry which is preliminary data.</text>
</comment>
<evidence type="ECO:0000256" key="1">
    <source>
        <dbReference type="ARBA" id="ARBA00000085"/>
    </source>
</evidence>
<dbReference type="RefSeq" id="WP_216517472.1">
    <property type="nucleotide sequence ID" value="NZ_JAHLPM010000003.1"/>
</dbReference>
<evidence type="ECO:0000256" key="9">
    <source>
        <dbReference type="ARBA" id="ARBA00022840"/>
    </source>
</evidence>
<dbReference type="PANTHER" id="PTHR45528">
    <property type="entry name" value="SENSOR HISTIDINE KINASE CPXA"/>
    <property type="match status" value="1"/>
</dbReference>
<evidence type="ECO:0000256" key="7">
    <source>
        <dbReference type="ARBA" id="ARBA00022741"/>
    </source>
</evidence>